<accession>A0A381SWQ7</accession>
<evidence type="ECO:0000256" key="5">
    <source>
        <dbReference type="SAM" id="Phobius"/>
    </source>
</evidence>
<name>A0A381SWQ7_9ZZZZ</name>
<dbReference type="AlphaFoldDB" id="A0A381SWQ7"/>
<keyword evidence="3 5" id="KW-1133">Transmembrane helix</keyword>
<protein>
    <recommendedName>
        <fullName evidence="7">Rubrerythrin diiron-binding domain-containing protein</fullName>
    </recommendedName>
</protein>
<sequence>MYRVLSDLEHDPKRRELFTRLAEVEDRHVGRWVDLFKEHGRVLPAWAPSWRTRGLAWTARRFGVDTVLPMILAEEGREVNAYLQLASGAGPARLHEEAFRIAAETAEHARELSVLLGRDSEPWHGGAVSGYLRCVVYGFNDGLTANFGLVAGVIGASVEPRVVMITGIAGAIADALSMGASGYLAAKSEAEVYAHQVEMERHELELMPDIEQEELALIYEAKGLPIDTAREIARLIMKEPAGALETKVREELNLKAADLAPLADGWVTGSATAVGAFIPIVPFLILPMESAIWVSLTASMSAHFAVGAARSLFTGRGIWVSGRDMFVVGIGVAAVGYVIGELVSRIF</sequence>
<feature type="transmembrane region" description="Helical" evidence="5">
    <location>
        <begin position="265"/>
        <end position="285"/>
    </location>
</feature>
<dbReference type="SUPFAM" id="SSF47240">
    <property type="entry name" value="Ferritin-like"/>
    <property type="match status" value="1"/>
</dbReference>
<keyword evidence="2 5" id="KW-0812">Transmembrane</keyword>
<evidence type="ECO:0000256" key="3">
    <source>
        <dbReference type="ARBA" id="ARBA00022989"/>
    </source>
</evidence>
<evidence type="ECO:0000256" key="1">
    <source>
        <dbReference type="ARBA" id="ARBA00004127"/>
    </source>
</evidence>
<dbReference type="InterPro" id="IPR009078">
    <property type="entry name" value="Ferritin-like_SF"/>
</dbReference>
<organism evidence="6">
    <name type="scientific">marine metagenome</name>
    <dbReference type="NCBI Taxonomy" id="408172"/>
    <lineage>
        <taxon>unclassified sequences</taxon>
        <taxon>metagenomes</taxon>
        <taxon>ecological metagenomes</taxon>
    </lineage>
</organism>
<reference evidence="6" key="1">
    <citation type="submission" date="2018-05" db="EMBL/GenBank/DDBJ databases">
        <authorList>
            <person name="Lanie J.A."/>
            <person name="Ng W.-L."/>
            <person name="Kazmierczak K.M."/>
            <person name="Andrzejewski T.M."/>
            <person name="Davidsen T.M."/>
            <person name="Wayne K.J."/>
            <person name="Tettelin H."/>
            <person name="Glass J.I."/>
            <person name="Rusch D."/>
            <person name="Podicherti R."/>
            <person name="Tsui H.-C.T."/>
            <person name="Winkler M.E."/>
        </authorList>
    </citation>
    <scope>NUCLEOTIDE SEQUENCE</scope>
</reference>
<keyword evidence="4 5" id="KW-0472">Membrane</keyword>
<dbReference type="InterPro" id="IPR008217">
    <property type="entry name" value="Ccc1_fam"/>
</dbReference>
<dbReference type="Pfam" id="PF01988">
    <property type="entry name" value="VIT1"/>
    <property type="match status" value="1"/>
</dbReference>
<feature type="transmembrane region" description="Helical" evidence="5">
    <location>
        <begin position="325"/>
        <end position="344"/>
    </location>
</feature>
<dbReference type="PANTHER" id="PTHR31851">
    <property type="entry name" value="FE(2+)/MN(2+) TRANSPORTER PCL1"/>
    <property type="match status" value="1"/>
</dbReference>
<gene>
    <name evidence="6" type="ORF">METZ01_LOCUS61294</name>
</gene>
<evidence type="ECO:0008006" key="7">
    <source>
        <dbReference type="Google" id="ProtNLM"/>
    </source>
</evidence>
<evidence type="ECO:0000313" key="6">
    <source>
        <dbReference type="EMBL" id="SVA08440.1"/>
    </source>
</evidence>
<comment type="subcellular location">
    <subcellularLocation>
        <location evidence="1">Endomembrane system</location>
        <topology evidence="1">Multi-pass membrane protein</topology>
    </subcellularLocation>
</comment>
<evidence type="ECO:0000256" key="2">
    <source>
        <dbReference type="ARBA" id="ARBA00022692"/>
    </source>
</evidence>
<dbReference type="GO" id="GO:0030026">
    <property type="term" value="P:intracellular manganese ion homeostasis"/>
    <property type="evidence" value="ECO:0007669"/>
    <property type="project" value="InterPro"/>
</dbReference>
<evidence type="ECO:0000256" key="4">
    <source>
        <dbReference type="ARBA" id="ARBA00023136"/>
    </source>
</evidence>
<dbReference type="EMBL" id="UINC01003688">
    <property type="protein sequence ID" value="SVA08440.1"/>
    <property type="molecule type" value="Genomic_DNA"/>
</dbReference>
<proteinExistence type="predicted"/>
<dbReference type="GO" id="GO:0005384">
    <property type="term" value="F:manganese ion transmembrane transporter activity"/>
    <property type="evidence" value="ECO:0007669"/>
    <property type="project" value="InterPro"/>
</dbReference>
<feature type="transmembrane region" description="Helical" evidence="5">
    <location>
        <begin position="291"/>
        <end position="313"/>
    </location>
</feature>
<dbReference type="GO" id="GO:0012505">
    <property type="term" value="C:endomembrane system"/>
    <property type="evidence" value="ECO:0007669"/>
    <property type="project" value="UniProtKB-SubCell"/>
</dbReference>